<feature type="transmembrane region" description="Helical" evidence="2">
    <location>
        <begin position="215"/>
        <end position="234"/>
    </location>
</feature>
<dbReference type="InterPro" id="IPR051413">
    <property type="entry name" value="K/Na_HCN_channel"/>
</dbReference>
<keyword evidence="2" id="KW-0812">Transmembrane</keyword>
<dbReference type="EMBL" id="CAJJDO010000065">
    <property type="protein sequence ID" value="CAD8176534.1"/>
    <property type="molecule type" value="Genomic_DNA"/>
</dbReference>
<keyword evidence="2" id="KW-1133">Transmembrane helix</keyword>
<dbReference type="CDD" id="cd00038">
    <property type="entry name" value="CAP_ED"/>
    <property type="match status" value="1"/>
</dbReference>
<reference evidence="4" key="1">
    <citation type="submission" date="2021-01" db="EMBL/GenBank/DDBJ databases">
        <authorList>
            <consortium name="Genoscope - CEA"/>
            <person name="William W."/>
        </authorList>
    </citation>
    <scope>NUCLEOTIDE SEQUENCE</scope>
</reference>
<evidence type="ECO:0000259" key="3">
    <source>
        <dbReference type="PROSITE" id="PS50042"/>
    </source>
</evidence>
<sequence length="1032" mass="120658">MQLSKKFEEFQDLDPNEHFPQRRVSRTIGYQNSESIQEEDEEQSSSSMNLPQPKNSFMISSIKQPVDFSGSDMKVPTIYTNMHSNKNFDKNPFKQDSKQRVDNSGSVLIDVSVLDPQDSLQSESLQSELMDKNNKSSTLNSIHVKNLVTKFVQKMKRNINWNQLKDITLIDDLTSIQPQLYKWFTISYFILTSLIILASSIFIPIHIAKEPGFEIPAYITHCLAIIQIIADIYFKRGPFHLKEGKFNTEYVDQTKLALDFSRLASSIVLIFPYQYELNYIIIPYIIMQLIRQAERFENIYNSTQLIIYILTLWVALIMTFACLLESDEGIHYSITLAVSVLTHNGAISIDVTHSNALLLQCFMIISSFTMIYTASAIFIWIKPIMKLEEEKEKHLASFLNGIKDKKIDYGLQCRCYSYLEYVIDEDIIKTRDLLSKKLSPGLQEELQVSIRSKMVDKIRLFDKFSSSLKQQLIYWFDIAQYNPEENIVQEHQVEDFCLYFILKGKVKIQFQGYFQGKPKRTFHTLQEGQTFGEFSFITGIPPYISINSQGLTTVLKLRRSDFLEIIKTYPQDNEMFCLFKDNCYQNHNMFECNYCKIKGHLLFECQYLQYYPKKINVIEKHIYPHPQQRFKIERRNKEPKALLMLFVVGERAKQYQQKLSQEVMTSEDFPMSSQLPYSESIYTLDINIYQIYIDQTQQSASYLSKTQSVHKYSPEQLSDNPDSEEDQLYEELAIDPVLNNQLRKQQNKTTLRTAGFPFMSETLENLHKEKLQVITEQSQSKQFDSLNSKQEDTNQLSKQSSGSQAFAKKNHLYSAARSMHAKLTFRYQQQQSGQIDDQIQYQQQQQQNSIRQTSNRSNTYSNPLSNNLSNNPSSNSKANTKSARVSPTQFQQPPPQKKKEERGSHSDQSLSEQQRHTNRKKSTKTGTKVSILNQMSQFQIINTPENHHYQYNDIVFNRFEKMHLFKYYNPHNNYNNNEQIPQNKEKQANSLHYKMFCILKNKESKKDFGFLVMISVKCFTKIQGEMLLYDIY</sequence>
<dbReference type="OrthoDB" id="301929at2759"/>
<feature type="compositionally biased region" description="Polar residues" evidence="1">
    <location>
        <begin position="779"/>
        <end position="804"/>
    </location>
</feature>
<organism evidence="4 5">
    <name type="scientific">Paramecium pentaurelia</name>
    <dbReference type="NCBI Taxonomy" id="43138"/>
    <lineage>
        <taxon>Eukaryota</taxon>
        <taxon>Sar</taxon>
        <taxon>Alveolata</taxon>
        <taxon>Ciliophora</taxon>
        <taxon>Intramacronucleata</taxon>
        <taxon>Oligohymenophorea</taxon>
        <taxon>Peniculida</taxon>
        <taxon>Parameciidae</taxon>
        <taxon>Paramecium</taxon>
    </lineage>
</organism>
<dbReference type="AlphaFoldDB" id="A0A8S1VH56"/>
<evidence type="ECO:0000256" key="2">
    <source>
        <dbReference type="SAM" id="Phobius"/>
    </source>
</evidence>
<dbReference type="PROSITE" id="PS50042">
    <property type="entry name" value="CNMP_BINDING_3"/>
    <property type="match status" value="1"/>
</dbReference>
<keyword evidence="5" id="KW-1185">Reference proteome</keyword>
<dbReference type="GO" id="GO:0098855">
    <property type="term" value="C:HCN channel complex"/>
    <property type="evidence" value="ECO:0007669"/>
    <property type="project" value="TreeGrafter"/>
</dbReference>
<dbReference type="Pfam" id="PF00027">
    <property type="entry name" value="cNMP_binding"/>
    <property type="match status" value="1"/>
</dbReference>
<proteinExistence type="predicted"/>
<dbReference type="Proteomes" id="UP000689195">
    <property type="component" value="Unassembled WGS sequence"/>
</dbReference>
<dbReference type="InterPro" id="IPR000595">
    <property type="entry name" value="cNMP-bd_dom"/>
</dbReference>
<feature type="region of interest" description="Disordered" evidence="1">
    <location>
        <begin position="835"/>
        <end position="928"/>
    </location>
</feature>
<comment type="caution">
    <text evidence="4">The sequence shown here is derived from an EMBL/GenBank/DDBJ whole genome shotgun (WGS) entry which is preliminary data.</text>
</comment>
<dbReference type="PANTHER" id="PTHR45689">
    <property type="entry name" value="I[[H]] CHANNEL, ISOFORM E"/>
    <property type="match status" value="1"/>
</dbReference>
<evidence type="ECO:0000313" key="4">
    <source>
        <dbReference type="EMBL" id="CAD8176534.1"/>
    </source>
</evidence>
<protein>
    <recommendedName>
        <fullName evidence="3">Cyclic nucleotide-binding domain-containing protein</fullName>
    </recommendedName>
</protein>
<feature type="domain" description="Cyclic nucleotide-binding" evidence="3">
    <location>
        <begin position="460"/>
        <end position="566"/>
    </location>
</feature>
<evidence type="ECO:0000256" key="1">
    <source>
        <dbReference type="SAM" id="MobiDB-lite"/>
    </source>
</evidence>
<accession>A0A8S1VH56</accession>
<dbReference type="GO" id="GO:0005249">
    <property type="term" value="F:voltage-gated potassium channel activity"/>
    <property type="evidence" value="ECO:0007669"/>
    <property type="project" value="TreeGrafter"/>
</dbReference>
<feature type="compositionally biased region" description="Basic and acidic residues" evidence="1">
    <location>
        <begin position="1"/>
        <end position="20"/>
    </location>
</feature>
<name>A0A8S1VH56_9CILI</name>
<dbReference type="GO" id="GO:0035725">
    <property type="term" value="P:sodium ion transmembrane transport"/>
    <property type="evidence" value="ECO:0007669"/>
    <property type="project" value="TreeGrafter"/>
</dbReference>
<feature type="transmembrane region" description="Helical" evidence="2">
    <location>
        <begin position="330"/>
        <end position="349"/>
    </location>
</feature>
<gene>
    <name evidence="4" type="ORF">PPENT_87.1.T0650130</name>
</gene>
<feature type="transmembrane region" description="Helical" evidence="2">
    <location>
        <begin position="183"/>
        <end position="203"/>
    </location>
</feature>
<feature type="region of interest" description="Disordered" evidence="1">
    <location>
        <begin position="779"/>
        <end position="807"/>
    </location>
</feature>
<feature type="transmembrane region" description="Helical" evidence="2">
    <location>
        <begin position="356"/>
        <end position="381"/>
    </location>
</feature>
<feature type="region of interest" description="Disordered" evidence="1">
    <location>
        <begin position="1"/>
        <end position="55"/>
    </location>
</feature>
<dbReference type="GO" id="GO:0003254">
    <property type="term" value="P:regulation of membrane depolarization"/>
    <property type="evidence" value="ECO:0007669"/>
    <property type="project" value="TreeGrafter"/>
</dbReference>
<feature type="transmembrane region" description="Helical" evidence="2">
    <location>
        <begin position="305"/>
        <end position="324"/>
    </location>
</feature>
<keyword evidence="2" id="KW-0472">Membrane</keyword>
<feature type="compositionally biased region" description="Low complexity" evidence="1">
    <location>
        <begin position="835"/>
        <end position="883"/>
    </location>
</feature>
<dbReference type="PANTHER" id="PTHR45689:SF5">
    <property type="entry name" value="I[[H]] CHANNEL, ISOFORM E"/>
    <property type="match status" value="1"/>
</dbReference>
<evidence type="ECO:0000313" key="5">
    <source>
        <dbReference type="Proteomes" id="UP000689195"/>
    </source>
</evidence>